<evidence type="ECO:0000313" key="2">
    <source>
        <dbReference type="Proteomes" id="UP000605144"/>
    </source>
</evidence>
<dbReference type="Proteomes" id="UP000605144">
    <property type="component" value="Unassembled WGS sequence"/>
</dbReference>
<reference evidence="1" key="1">
    <citation type="journal article" date="2020" name="ISME J.">
        <title>Gammaproteobacteria mediating utilization of methyl-, sulfur- and petroleum organic compounds in deep ocean hydrothermal plumes.</title>
        <authorList>
            <person name="Zhou Z."/>
            <person name="Liu Y."/>
            <person name="Pan J."/>
            <person name="Cron B.R."/>
            <person name="Toner B.M."/>
            <person name="Anantharaman K."/>
            <person name="Breier J.A."/>
            <person name="Dick G.J."/>
            <person name="Li M."/>
        </authorList>
    </citation>
    <scope>NUCLEOTIDE SEQUENCE</scope>
    <source>
        <strain evidence="1">SZUA-1385</strain>
    </source>
</reference>
<proteinExistence type="predicted"/>
<gene>
    <name evidence="1" type="ORF">EYG76_00675</name>
</gene>
<organism evidence="1 2">
    <name type="scientific">Methanothermococcus okinawensis</name>
    <dbReference type="NCBI Taxonomy" id="155863"/>
    <lineage>
        <taxon>Archaea</taxon>
        <taxon>Methanobacteriati</taxon>
        <taxon>Methanobacteriota</taxon>
        <taxon>Methanomada group</taxon>
        <taxon>Methanococci</taxon>
        <taxon>Methanococcales</taxon>
        <taxon>Methanococcaceae</taxon>
        <taxon>Methanothermococcus</taxon>
    </lineage>
</organism>
<evidence type="ECO:0000313" key="1">
    <source>
        <dbReference type="EMBL" id="HIP16805.1"/>
    </source>
</evidence>
<name>A0A832YRC4_9EURY</name>
<sequence>MMELRGKSIKDIMEKLRNIDIKNEERIYINTELSKDLIIYLLENSNVDTIYLPISKYNRTNKKLIKALEDIGLNVEPLKVKTGRPSKNEDIVANHLDKKPLEISKITGINPKTVEYHYYKLKNKIIK</sequence>
<comment type="caution">
    <text evidence="1">The sequence shown here is derived from an EMBL/GenBank/DDBJ whole genome shotgun (WGS) entry which is preliminary data.</text>
</comment>
<dbReference type="AlphaFoldDB" id="A0A832YRC4"/>
<protein>
    <submittedName>
        <fullName evidence="1">Uncharacterized protein</fullName>
    </submittedName>
</protein>
<accession>A0A832YRC4</accession>
<dbReference type="EMBL" id="DQSV01000012">
    <property type="protein sequence ID" value="HIP16805.1"/>
    <property type="molecule type" value="Genomic_DNA"/>
</dbReference>